<feature type="transmembrane region" description="Helical" evidence="1">
    <location>
        <begin position="112"/>
        <end position="134"/>
    </location>
</feature>
<proteinExistence type="predicted"/>
<name>A0A840CQA0_9BACT</name>
<keyword evidence="3" id="KW-1185">Reference proteome</keyword>
<feature type="transmembrane region" description="Helical" evidence="1">
    <location>
        <begin position="48"/>
        <end position="70"/>
    </location>
</feature>
<sequence>MLSIYYNKADSASIFSFENLDVSVSLLMRNNETAHYSFPESHTALEIIFFYLYTGILVLVISVQVSCVFLESILHRHMPKIAFPDKQIVTLYFLIYTRIQCLTKHGHKAWDISLCFVYLFLLFVLVLSVCLSFVKSVSKHFEALDSVIITLRTNKQIV</sequence>
<evidence type="ECO:0000313" key="3">
    <source>
        <dbReference type="Proteomes" id="UP000555103"/>
    </source>
</evidence>
<accession>A0A840CQA0</accession>
<gene>
    <name evidence="2" type="ORF">GGR21_004209</name>
</gene>
<keyword evidence="1" id="KW-0472">Membrane</keyword>
<evidence type="ECO:0000313" key="2">
    <source>
        <dbReference type="EMBL" id="MBB4038277.1"/>
    </source>
</evidence>
<keyword evidence="1" id="KW-0812">Transmembrane</keyword>
<dbReference type="EMBL" id="JACIEP010000027">
    <property type="protein sequence ID" value="MBB4038277.1"/>
    <property type="molecule type" value="Genomic_DNA"/>
</dbReference>
<keyword evidence="1" id="KW-1133">Transmembrane helix</keyword>
<comment type="caution">
    <text evidence="2">The sequence shown here is derived from an EMBL/GenBank/DDBJ whole genome shotgun (WGS) entry which is preliminary data.</text>
</comment>
<evidence type="ECO:0000256" key="1">
    <source>
        <dbReference type="SAM" id="Phobius"/>
    </source>
</evidence>
<protein>
    <submittedName>
        <fullName evidence="2">Uncharacterized protein</fullName>
    </submittedName>
</protein>
<reference evidence="2 3" key="1">
    <citation type="submission" date="2020-08" db="EMBL/GenBank/DDBJ databases">
        <title>Genomic Encyclopedia of Type Strains, Phase IV (KMG-IV): sequencing the most valuable type-strain genomes for metagenomic binning, comparative biology and taxonomic classification.</title>
        <authorList>
            <person name="Goeker M."/>
        </authorList>
    </citation>
    <scope>NUCLEOTIDE SEQUENCE [LARGE SCALE GENOMIC DNA]</scope>
    <source>
        <strain evidence="2 3">DSM 104969</strain>
    </source>
</reference>
<dbReference type="Proteomes" id="UP000555103">
    <property type="component" value="Unassembled WGS sequence"/>
</dbReference>
<organism evidence="2 3">
    <name type="scientific">Dysgonomonas hofstadii</name>
    <dbReference type="NCBI Taxonomy" id="637886"/>
    <lineage>
        <taxon>Bacteria</taxon>
        <taxon>Pseudomonadati</taxon>
        <taxon>Bacteroidota</taxon>
        <taxon>Bacteroidia</taxon>
        <taxon>Bacteroidales</taxon>
        <taxon>Dysgonomonadaceae</taxon>
        <taxon>Dysgonomonas</taxon>
    </lineage>
</organism>
<dbReference type="AlphaFoldDB" id="A0A840CQA0"/>